<gene>
    <name evidence="2" type="ORF">IV44_GL001140</name>
</gene>
<comment type="caution">
    <text evidence="2">The sequence shown here is derived from an EMBL/GenBank/DDBJ whole genome shotgun (WGS) entry which is preliminary data.</text>
</comment>
<feature type="signal peptide" evidence="1">
    <location>
        <begin position="1"/>
        <end position="26"/>
    </location>
</feature>
<sequence>MFKKIMMTLLASVCLLTSATAVTEYATPQTVQAATKGKVQVKGSKKVRLYTSKGKKTNYYAYASRKYSYSKKGYIRIGKKKYSAYKLNANSYWILAKNVKTVKNIAPATNLYAQAAIRMPSGYTLSALLDAYKGSPSPEFVKASMEGMEINNFSRIVAGESKDDDKMIDPDHLLANDKKELAEFSLRVINSARGQLGLRPWVYSEGTQKLADDVAKEYQDHGHSIKDNGHYVAGIVRACKKNGLNLDDNYVEDMAGFTINKKTMPMGEMKRDIYFGLKQMIFGFAGAGEAQRGDRNLYREWEHAGDIFNTQGSRHDGDYNYYGFSISRTGNIYSMHFISVPSFIVDSKEFNNSFRP</sequence>
<dbReference type="PATRIC" id="fig|695563.3.peg.1193"/>
<protein>
    <recommendedName>
        <fullName evidence="4">Surface exclusion protein</fullName>
    </recommendedName>
</protein>
<dbReference type="NCBIfam" id="TIGR04320">
    <property type="entry name" value="Surf_Exclu_PgrA"/>
    <property type="match status" value="1"/>
</dbReference>
<organism evidence="2 3">
    <name type="scientific">Lactobacillus amylovorus subsp. animalium DSM 16698</name>
    <dbReference type="NCBI Taxonomy" id="695563"/>
    <lineage>
        <taxon>Bacteria</taxon>
        <taxon>Bacillati</taxon>
        <taxon>Bacillota</taxon>
        <taxon>Bacilli</taxon>
        <taxon>Lactobacillales</taxon>
        <taxon>Lactobacillaceae</taxon>
        <taxon>Lactobacillus</taxon>
        <taxon>Lactobacillus amylovorus subsp. animalium</taxon>
    </lineage>
</organism>
<evidence type="ECO:0000313" key="3">
    <source>
        <dbReference type="Proteomes" id="UP000051529"/>
    </source>
</evidence>
<dbReference type="EMBL" id="JQBQ01000039">
    <property type="protein sequence ID" value="KRN89160.1"/>
    <property type="molecule type" value="Genomic_DNA"/>
</dbReference>
<proteinExistence type="predicted"/>
<evidence type="ECO:0000256" key="1">
    <source>
        <dbReference type="SAM" id="SignalP"/>
    </source>
</evidence>
<reference evidence="2 3" key="1">
    <citation type="journal article" date="2015" name="Genome Announc.">
        <title>Expanding the biotechnology potential of lactobacilli through comparative genomics of 213 strains and associated genera.</title>
        <authorList>
            <person name="Sun Z."/>
            <person name="Harris H.M."/>
            <person name="McCann A."/>
            <person name="Guo C."/>
            <person name="Argimon S."/>
            <person name="Zhang W."/>
            <person name="Yang X."/>
            <person name="Jeffery I.B."/>
            <person name="Cooney J.C."/>
            <person name="Kagawa T.F."/>
            <person name="Liu W."/>
            <person name="Song Y."/>
            <person name="Salvetti E."/>
            <person name="Wrobel A."/>
            <person name="Rasinkangas P."/>
            <person name="Parkhill J."/>
            <person name="Rea M.C."/>
            <person name="O'Sullivan O."/>
            <person name="Ritari J."/>
            <person name="Douillard F.P."/>
            <person name="Paul Ross R."/>
            <person name="Yang R."/>
            <person name="Briner A.E."/>
            <person name="Felis G.E."/>
            <person name="de Vos W.M."/>
            <person name="Barrangou R."/>
            <person name="Klaenhammer T.R."/>
            <person name="Caufield P.W."/>
            <person name="Cui Y."/>
            <person name="Zhang H."/>
            <person name="O'Toole P.W."/>
        </authorList>
    </citation>
    <scope>NUCLEOTIDE SEQUENCE [LARGE SCALE GENOMIC DNA]</scope>
    <source>
        <strain evidence="2 3">DSM 16698</strain>
    </source>
</reference>
<evidence type="ECO:0000313" key="2">
    <source>
        <dbReference type="EMBL" id="KRN89160.1"/>
    </source>
</evidence>
<evidence type="ECO:0008006" key="4">
    <source>
        <dbReference type="Google" id="ProtNLM"/>
    </source>
</evidence>
<dbReference type="RefSeq" id="WP_056985694.1">
    <property type="nucleotide sequence ID" value="NZ_JQBQ01000039.1"/>
</dbReference>
<dbReference type="Proteomes" id="UP000051529">
    <property type="component" value="Unassembled WGS sequence"/>
</dbReference>
<dbReference type="InterPro" id="IPR027607">
    <property type="entry name" value="Surf_Exclu_SEC10/PgrA"/>
</dbReference>
<name>A0A0R2KIJ5_LACAM</name>
<accession>A0A0R2KIJ5</accession>
<dbReference type="AlphaFoldDB" id="A0A0R2KIJ5"/>
<keyword evidence="1" id="KW-0732">Signal</keyword>
<feature type="chain" id="PRO_5038367132" description="Surface exclusion protein" evidence="1">
    <location>
        <begin position="27"/>
        <end position="356"/>
    </location>
</feature>